<dbReference type="SUPFAM" id="SSF55797">
    <property type="entry name" value="PR-1-like"/>
    <property type="match status" value="1"/>
</dbReference>
<dbReference type="Gene3D" id="3.40.33.10">
    <property type="entry name" value="CAP"/>
    <property type="match status" value="1"/>
</dbReference>
<dbReference type="InterPro" id="IPR035940">
    <property type="entry name" value="CAP_sf"/>
</dbReference>
<dbReference type="Pfam" id="PF00188">
    <property type="entry name" value="CAP"/>
    <property type="match status" value="1"/>
</dbReference>
<dbReference type="PANTHER" id="PTHR31157">
    <property type="entry name" value="SCP DOMAIN-CONTAINING PROTEIN"/>
    <property type="match status" value="1"/>
</dbReference>
<feature type="transmembrane region" description="Helical" evidence="1">
    <location>
        <begin position="7"/>
        <end position="23"/>
    </location>
</feature>
<feature type="domain" description="CAP-associated" evidence="3">
    <location>
        <begin position="66"/>
        <end position="206"/>
    </location>
</feature>
<name>A0A494Z1Z8_9BACI</name>
<keyword evidence="5" id="KW-1185">Reference proteome</keyword>
<dbReference type="OrthoDB" id="9783944at2"/>
<keyword evidence="1" id="KW-1133">Transmembrane helix</keyword>
<dbReference type="AlphaFoldDB" id="A0A494Z1Z8"/>
<comment type="caution">
    <text evidence="4">The sequence shown here is derived from an EMBL/GenBank/DDBJ whole genome shotgun (WGS) entry which is preliminary data.</text>
</comment>
<dbReference type="PANTHER" id="PTHR31157:SF26">
    <property type="entry name" value="SCP-LIKE EXTRACELLULAR PROTEIN"/>
    <property type="match status" value="1"/>
</dbReference>
<keyword evidence="1" id="KW-0812">Transmembrane</keyword>
<proteinExistence type="predicted"/>
<gene>
    <name evidence="4" type="ORF">D8M05_07570</name>
</gene>
<dbReference type="InterPro" id="IPR014044">
    <property type="entry name" value="CAP_dom"/>
</dbReference>
<protein>
    <recommendedName>
        <fullName evidence="6">CAP domain-containing protein</fullName>
    </recommendedName>
</protein>
<evidence type="ECO:0000259" key="2">
    <source>
        <dbReference type="Pfam" id="PF00188"/>
    </source>
</evidence>
<keyword evidence="1" id="KW-0472">Membrane</keyword>
<evidence type="ECO:0000313" key="4">
    <source>
        <dbReference type="EMBL" id="RKQ16330.1"/>
    </source>
</evidence>
<evidence type="ECO:0000259" key="3">
    <source>
        <dbReference type="Pfam" id="PF14504"/>
    </source>
</evidence>
<dbReference type="CDD" id="cd05379">
    <property type="entry name" value="CAP_bacterial"/>
    <property type="match status" value="1"/>
</dbReference>
<accession>A0A494Z1Z8</accession>
<evidence type="ECO:0008006" key="6">
    <source>
        <dbReference type="Google" id="ProtNLM"/>
    </source>
</evidence>
<dbReference type="Proteomes" id="UP000281813">
    <property type="component" value="Unassembled WGS sequence"/>
</dbReference>
<dbReference type="RefSeq" id="WP_121130272.1">
    <property type="nucleotide sequence ID" value="NZ_JBHUFK010000007.1"/>
</dbReference>
<dbReference type="Pfam" id="PF14504">
    <property type="entry name" value="CAP_assoc_N"/>
    <property type="match status" value="1"/>
</dbReference>
<feature type="domain" description="SCP" evidence="2">
    <location>
        <begin position="240"/>
        <end position="346"/>
    </location>
</feature>
<reference evidence="4 5" key="1">
    <citation type="journal article" date="2015" name="Antonie Van Leeuwenhoek">
        <title>Oceanobacillus bengalensis sp. nov., a bacterium isolated from seawater of the Bay of Bengal.</title>
        <authorList>
            <person name="Yongchang O."/>
            <person name="Xiang W."/>
            <person name="Wang G."/>
        </authorList>
    </citation>
    <scope>NUCLEOTIDE SEQUENCE [LARGE SCALE GENOMIC DNA]</scope>
    <source>
        <strain evidence="4 5">MCCC 1K00260</strain>
    </source>
</reference>
<evidence type="ECO:0000313" key="5">
    <source>
        <dbReference type="Proteomes" id="UP000281813"/>
    </source>
</evidence>
<organism evidence="4 5">
    <name type="scientific">Oceanobacillus bengalensis</name>
    <dbReference type="NCBI Taxonomy" id="1435466"/>
    <lineage>
        <taxon>Bacteria</taxon>
        <taxon>Bacillati</taxon>
        <taxon>Bacillota</taxon>
        <taxon>Bacilli</taxon>
        <taxon>Bacillales</taxon>
        <taxon>Bacillaceae</taxon>
        <taxon>Oceanobacillus</taxon>
    </lineage>
</organism>
<evidence type="ECO:0000256" key="1">
    <source>
        <dbReference type="SAM" id="Phobius"/>
    </source>
</evidence>
<sequence>MRFIQSSLVLLSIIVLVVFYFIQENDMTKEGTIGNIDNIVEKRSQLELKEVPEVPSLVNGEVFQWIGKSQEELVKALGEPVRKDQSAYEYEWWIYTDERTEYIQFGILNNEIITIYGTGDNLDSNPIQIGQAYGDVNDIFDFSNEVTYKEGIASYTFHLSEEDMIMRPLIKLKENMFLQVYFDTVTNKVSSIRVLTGDVLLRHRIYEIVYRGDLPAEPKLTDEEWEEVGLGMEKQVFTITNIIRNRYEKAALQWDNSVGEVAFLHSRDMAENDYFSHFGLNGDGLKERLAAREVYYVAAGENIAAQYTDAPAAIEGWLNSEGHREALLSDTYSHIGVGVYRLYYTQNFLAKTNE</sequence>
<dbReference type="EMBL" id="RBZO01000009">
    <property type="protein sequence ID" value="RKQ16330.1"/>
    <property type="molecule type" value="Genomic_DNA"/>
</dbReference>
<dbReference type="InterPro" id="IPR029410">
    <property type="entry name" value="CAP_assoc"/>
</dbReference>